<sequence>MFGNMGKVREAMEAAKNPAESEQIRALAGAFAAVERDQRAALREHADALGVDPEEVGLAAEPDEEERITELCAAVGARVSGNPWETWTEHVAPDALDADAAEAFAGVGADEWEAERERIIDEWRDNPDLDTSEYTDADVIAADVQSRFGVSVQEFGEYVIGYSPGRVFEELLAGEFEAHTEAIEALSDEVDE</sequence>
<dbReference type="GeneID" id="67176642"/>
<dbReference type="RefSeq" id="WP_222607566.1">
    <property type="nucleotide sequence ID" value="NZ_CP081958.1"/>
</dbReference>
<dbReference type="Proteomes" id="UP000826254">
    <property type="component" value="Chromosome"/>
</dbReference>
<gene>
    <name evidence="1" type="ORF">K6T50_00830</name>
</gene>
<dbReference type="AlphaFoldDB" id="A0A8T8WD36"/>
<name>A0A8T8WD36_9EURY</name>
<keyword evidence="2" id="KW-1185">Reference proteome</keyword>
<dbReference type="EMBL" id="CP081958">
    <property type="protein sequence ID" value="QZP37758.1"/>
    <property type="molecule type" value="Genomic_DNA"/>
</dbReference>
<protein>
    <submittedName>
        <fullName evidence="1">DUF790 family protein</fullName>
    </submittedName>
</protein>
<accession>A0A8T8WD36</accession>
<organism evidence="1 2">
    <name type="scientific">Halobaculum magnesiiphilum</name>
    <dbReference type="NCBI Taxonomy" id="1017351"/>
    <lineage>
        <taxon>Archaea</taxon>
        <taxon>Methanobacteriati</taxon>
        <taxon>Methanobacteriota</taxon>
        <taxon>Stenosarchaea group</taxon>
        <taxon>Halobacteria</taxon>
        <taxon>Halobacteriales</taxon>
        <taxon>Haloferacaceae</taxon>
        <taxon>Halobaculum</taxon>
    </lineage>
</organism>
<proteinExistence type="predicted"/>
<dbReference type="KEGG" id="hmp:K6T50_00830"/>
<evidence type="ECO:0000313" key="1">
    <source>
        <dbReference type="EMBL" id="QZP37758.1"/>
    </source>
</evidence>
<evidence type="ECO:0000313" key="2">
    <source>
        <dbReference type="Proteomes" id="UP000826254"/>
    </source>
</evidence>
<reference evidence="1 2" key="1">
    <citation type="journal article" date="2021" name="Int. J. Syst. Evol. Microbiol.">
        <title>Halobaculum halophilum sp. nov. and Halobaculum salinum sp. nov., isolated from salt lake and saline soil.</title>
        <authorList>
            <person name="Cui H.L."/>
            <person name="Shi X.W."/>
            <person name="Yin X.M."/>
            <person name="Yang X.Y."/>
            <person name="Hou J."/>
            <person name="Zhu L."/>
        </authorList>
    </citation>
    <scope>NUCLEOTIDE SEQUENCE [LARGE SCALE GENOMIC DNA]</scope>
    <source>
        <strain evidence="1 2">NBRC 109044</strain>
    </source>
</reference>